<dbReference type="RefSeq" id="WP_090556050.1">
    <property type="nucleotide sequence ID" value="NZ_FNRA01000003.1"/>
</dbReference>
<evidence type="ECO:0000313" key="2">
    <source>
        <dbReference type="Proteomes" id="UP000198850"/>
    </source>
</evidence>
<dbReference type="AlphaFoldDB" id="A0A1H4BRL4"/>
<protein>
    <submittedName>
        <fullName evidence="1">Uncharacterized protein</fullName>
    </submittedName>
</protein>
<evidence type="ECO:0000313" key="1">
    <source>
        <dbReference type="EMBL" id="SEA50761.1"/>
    </source>
</evidence>
<dbReference type="STRING" id="425514.SAMN05443550_103445"/>
<sequence length="129" mass="14438">MAKVSASTKNFLESNKEHSWMKDQIILKYPQPVEKKLVLQQVRYITGNTAAAGLASKIKVLDKEQKNYLVLIAGSHLWGEKEAYKVHNPPPMPVPGPPIYPEFLKNTLINTLSALKNSILTTAEKIRKG</sequence>
<dbReference type="OrthoDB" id="9872493at2"/>
<proteinExistence type="predicted"/>
<organism evidence="1 2">
    <name type="scientific">Pedobacter hartonius</name>
    <dbReference type="NCBI Taxonomy" id="425514"/>
    <lineage>
        <taxon>Bacteria</taxon>
        <taxon>Pseudomonadati</taxon>
        <taxon>Bacteroidota</taxon>
        <taxon>Sphingobacteriia</taxon>
        <taxon>Sphingobacteriales</taxon>
        <taxon>Sphingobacteriaceae</taxon>
        <taxon>Pedobacter</taxon>
    </lineage>
</organism>
<name>A0A1H4BRL4_9SPHI</name>
<keyword evidence="2" id="KW-1185">Reference proteome</keyword>
<accession>A0A1H4BRL4</accession>
<reference evidence="1 2" key="1">
    <citation type="submission" date="2016-10" db="EMBL/GenBank/DDBJ databases">
        <authorList>
            <person name="de Groot N.N."/>
        </authorList>
    </citation>
    <scope>NUCLEOTIDE SEQUENCE [LARGE SCALE GENOMIC DNA]</scope>
    <source>
        <strain evidence="1 2">DSM 19033</strain>
    </source>
</reference>
<dbReference type="EMBL" id="FNRA01000003">
    <property type="protein sequence ID" value="SEA50761.1"/>
    <property type="molecule type" value="Genomic_DNA"/>
</dbReference>
<dbReference type="Proteomes" id="UP000198850">
    <property type="component" value="Unassembled WGS sequence"/>
</dbReference>
<gene>
    <name evidence="1" type="ORF">SAMN05443550_103445</name>
</gene>